<protein>
    <submittedName>
        <fullName evidence="4">Basic salivary proline-rich protein 1-like</fullName>
    </submittedName>
</protein>
<organism evidence="3 4">
    <name type="scientific">Panthera pardus</name>
    <name type="common">Leopard</name>
    <name type="synonym">Felis pardus</name>
    <dbReference type="NCBI Taxonomy" id="9691"/>
    <lineage>
        <taxon>Eukaryota</taxon>
        <taxon>Metazoa</taxon>
        <taxon>Chordata</taxon>
        <taxon>Craniata</taxon>
        <taxon>Vertebrata</taxon>
        <taxon>Euteleostomi</taxon>
        <taxon>Mammalia</taxon>
        <taxon>Eutheria</taxon>
        <taxon>Laurasiatheria</taxon>
        <taxon>Carnivora</taxon>
        <taxon>Feliformia</taxon>
        <taxon>Felidae</taxon>
        <taxon>Pantherinae</taxon>
        <taxon>Panthera</taxon>
    </lineage>
</organism>
<keyword evidence="2" id="KW-1133">Transmembrane helix</keyword>
<keyword evidence="3" id="KW-1185">Reference proteome</keyword>
<feature type="region of interest" description="Disordered" evidence="1">
    <location>
        <begin position="374"/>
        <end position="394"/>
    </location>
</feature>
<sequence>MKADHVPAEGQLHKPDAAKLNLGYSIFPFMRGCLMLGHIIAFWLLGTLDSTSALCLGAIRSSKNTNRKPPNEKHGAQKRPQGSSKSAHPGVPPQAGPSRARFSRTHRRAALGSPASGRPGPVGGGGGRGGGTAERAGRTPGARRRTGALAPALPHRLPRCTPTRTRGRRAPGRLRGGRERGSARNPWNEAPPARPQARSAGLRLARQNTPPGHAPPTEQVGGRAQVSRLGSGGGAPRARERLVSPPPSRRTPRGRSHLPRGRRRARAGDACCRPGAALGPRRRRQFPRARGPGISRISLPPKGPASGNSPSVYTHQRTFRGAQVPAALGQPASARVFEPDPQHLRGARFQTLTLPLPPAAAFGRVYDFSSARRSALTPGSPARPQRTRGTPVPGTRTWTAASLSRYPHTPATLPRQAGGHTYLQENVGCGYRLGFGSPASRGPSYLGEIYVGWDYGSQRVPRGPSLAARR</sequence>
<feature type="region of interest" description="Disordered" evidence="1">
    <location>
        <begin position="62"/>
        <end position="312"/>
    </location>
</feature>
<dbReference type="Proteomes" id="UP001165780">
    <property type="component" value="Unplaced"/>
</dbReference>
<evidence type="ECO:0000313" key="3">
    <source>
        <dbReference type="Proteomes" id="UP001165780"/>
    </source>
</evidence>
<dbReference type="AlphaFoldDB" id="A0A9W2V2K5"/>
<keyword evidence="2" id="KW-0812">Transmembrane</keyword>
<feature type="compositionally biased region" description="Low complexity" evidence="1">
    <location>
        <begin position="147"/>
        <end position="164"/>
    </location>
</feature>
<evidence type="ECO:0000313" key="4">
    <source>
        <dbReference type="RefSeq" id="XP_053752695.1"/>
    </source>
</evidence>
<evidence type="ECO:0000256" key="1">
    <source>
        <dbReference type="SAM" id="MobiDB-lite"/>
    </source>
</evidence>
<feature type="compositionally biased region" description="Low complexity" evidence="1">
    <location>
        <begin position="383"/>
        <end position="394"/>
    </location>
</feature>
<feature type="compositionally biased region" description="Gly residues" evidence="1">
    <location>
        <begin position="120"/>
        <end position="132"/>
    </location>
</feature>
<keyword evidence="2" id="KW-0472">Membrane</keyword>
<feature type="compositionally biased region" description="Low complexity" evidence="1">
    <location>
        <begin position="268"/>
        <end position="279"/>
    </location>
</feature>
<reference evidence="4" key="1">
    <citation type="submission" date="2025-08" db="UniProtKB">
        <authorList>
            <consortium name="RefSeq"/>
        </authorList>
    </citation>
    <scope>IDENTIFICATION</scope>
    <source>
        <tissue evidence="4">Whole blood</tissue>
    </source>
</reference>
<feature type="transmembrane region" description="Helical" evidence="2">
    <location>
        <begin position="21"/>
        <end position="45"/>
    </location>
</feature>
<feature type="compositionally biased region" description="Basic residues" evidence="1">
    <location>
        <begin position="250"/>
        <end position="265"/>
    </location>
</feature>
<gene>
    <name evidence="4" type="primary">LOC128775462</name>
</gene>
<dbReference type="RefSeq" id="XP_053752695.1">
    <property type="nucleotide sequence ID" value="XM_053896720.1"/>
</dbReference>
<dbReference type="GeneID" id="128775462"/>
<proteinExistence type="predicted"/>
<name>A0A9W2V2K5_PANPR</name>
<accession>A0A9W2V2K5</accession>
<evidence type="ECO:0000256" key="2">
    <source>
        <dbReference type="SAM" id="Phobius"/>
    </source>
</evidence>